<feature type="transmembrane region" description="Helical" evidence="1">
    <location>
        <begin position="12"/>
        <end position="30"/>
    </location>
</feature>
<protein>
    <submittedName>
        <fullName evidence="2">Uncharacterized protein</fullName>
    </submittedName>
</protein>
<dbReference type="EMBL" id="NWSV01000054">
    <property type="protein sequence ID" value="PDT00066.1"/>
    <property type="molecule type" value="Genomic_DNA"/>
</dbReference>
<evidence type="ECO:0000256" key="1">
    <source>
        <dbReference type="SAM" id="Phobius"/>
    </source>
</evidence>
<name>A0A2A6J1Q8_9HYPH</name>
<gene>
    <name evidence="2" type="ORF">CO666_32710</name>
</gene>
<keyword evidence="1" id="KW-1133">Transmembrane helix</keyword>
<sequence length="180" mass="19004">MTSPHINSPLVGYSSIAAALAMLGLVNLALARNPVDISPMEIAKGTGKPASAERMSGVKPTDIGLDRQYMLSRPIFSPTRREFEPVAAPIAPQPEPIAPPPPVAISIPAFHLAGIRKIGADVSALLSVGTEDPPHWLPIGGMIEGWTLERVDTHSVALSSGDQVTVVDLYPPENPNVPQN</sequence>
<keyword evidence="1" id="KW-0472">Membrane</keyword>
<comment type="caution">
    <text evidence="2">The sequence shown here is derived from an EMBL/GenBank/DDBJ whole genome shotgun (WGS) entry which is preliminary data.</text>
</comment>
<accession>A0A2A6J1Q8</accession>
<dbReference type="RefSeq" id="WP_097616064.1">
    <property type="nucleotide sequence ID" value="NZ_NWSV01000054.1"/>
</dbReference>
<proteinExistence type="predicted"/>
<evidence type="ECO:0000313" key="3">
    <source>
        <dbReference type="Proteomes" id="UP000220768"/>
    </source>
</evidence>
<keyword evidence="1" id="KW-0812">Transmembrane</keyword>
<organism evidence="2 3">
    <name type="scientific">Rhizobium chutanense</name>
    <dbReference type="NCBI Taxonomy" id="2035448"/>
    <lineage>
        <taxon>Bacteria</taxon>
        <taxon>Pseudomonadati</taxon>
        <taxon>Pseudomonadota</taxon>
        <taxon>Alphaproteobacteria</taxon>
        <taxon>Hyphomicrobiales</taxon>
        <taxon>Rhizobiaceae</taxon>
        <taxon>Rhizobium/Agrobacterium group</taxon>
        <taxon>Rhizobium</taxon>
    </lineage>
</organism>
<dbReference type="AlphaFoldDB" id="A0A2A6J1Q8"/>
<keyword evidence="3" id="KW-1185">Reference proteome</keyword>
<dbReference type="Proteomes" id="UP000220768">
    <property type="component" value="Unassembled WGS sequence"/>
</dbReference>
<reference evidence="2 3" key="1">
    <citation type="submission" date="2017-09" db="EMBL/GenBank/DDBJ databases">
        <title>Comparative genomics of rhizobia isolated from Phaseolus vulgaris in China.</title>
        <authorList>
            <person name="Tong W."/>
        </authorList>
    </citation>
    <scope>NUCLEOTIDE SEQUENCE [LARGE SCALE GENOMIC DNA]</scope>
    <source>
        <strain evidence="2 3">C5</strain>
    </source>
</reference>
<evidence type="ECO:0000313" key="2">
    <source>
        <dbReference type="EMBL" id="PDT00066.1"/>
    </source>
</evidence>